<keyword evidence="2" id="KW-1185">Reference proteome</keyword>
<protein>
    <submittedName>
        <fullName evidence="1">Uncharacterized protein</fullName>
    </submittedName>
</protein>
<accession>A0ACC2EAA6</accession>
<sequence>MRTKMNQMSVCVAITALLLALFPIVVLCIPPVSNLPPTIRGLIPPGATNQLPPSIRGLDPPGAPPPITNFSPPAPLNGNGAPPPDGFVPPGVSNLAPSVSSLFPPGFGSGLFPPPGLPPQDSITGFSPLLPPVPEFVQAKLNNVSNQITDEVANKYSFCILNGEKEKNNTFSLPGNSDFVRNCYYKGSLLAGLCSQGEIMFYIKWILDVANLPPSPNCNETHWSKGCDAGWASLLVDTSDVNQITSTNASHYIPVRSLHDQPCCEGFFCPKGLNCMMPCPLGAYCPLADFNETTGSCEPYDYQLRPGSDYTCGGANTWSDVATTGQIFCSAGDYCPLPTENHICEAGHYCRAGSTFQRKCYRFSSCGLGSTKQSLLLYGIFFIVVLALLLILLYGCSEQVMSLQERQKSKARERAIQQAKDHVSAVERWRLAKDRAKFHAKSLSATISRNFSGKLESKDEEMRVFPQGQPKSHELIADRTIDEDNATSFTPKALGKSRSVIDEDLYSPLPAPPTVYPIEHGVQFPRPMHMKNTRSQIFKYAYGQIEKEKALYMSDSEPSRAADSIGRSRLPIELVFEDLTMTLKKSRKKILCNVTGKLSPGNITAIMGPSGAGKTTFLNAVAGKTTQSHTSGRVYINGKEGSIQSYRKIIGFVPQDDIVHGSLTVEENLWFSAKYRLPVDMPKRERVLVVERIIATLGLGPIRDSLVGTIEKRGISGGQRKRVNVALEMVMEPSLLILDEPTSGLDSTSSRLVLQALRREAAVGVNVVVVLHQPSYGLFRMFDNVMLLAKGGRTVYLGPVTEVDGYFKSLGYPVPDRVNPPDHFMDVLEGIVAVSGGFNHTHTHLPLLWLETKGYPVPEDLRAEANELHVILGDTISEHKPKNEILMLLHEVWEEFKIQVILRFDAYKNTFSTAHDLSGRRTPGFLRQFKVIIERVTKQRFREARTLAQDYIILLLCGICLGLLSDIKDETLGSNGYSYTLIALSLLCMIAALRTFSLDRLEFWRESASGINRVAYFLAKDTTDHFNTAVKPIVYLCMFYFFNDPRSTFVSNYIVTMALVYCVTGIAYIFAVTLQPATAQLCSVFVPIVATLVATRKNLSSDVLQILVDSSYARWALEGFVVANAERYDGVWLITRCGVLQQWGYRLDHFYFCVALLLAYGAGARIVALLCLMFTHRGRQK</sequence>
<dbReference type="EMBL" id="CM055094">
    <property type="protein sequence ID" value="KAJ7563431.1"/>
    <property type="molecule type" value="Genomic_DNA"/>
</dbReference>
<proteinExistence type="predicted"/>
<organism evidence="1 2">
    <name type="scientific">Diphasiastrum complanatum</name>
    <name type="common">Issler's clubmoss</name>
    <name type="synonym">Lycopodium complanatum</name>
    <dbReference type="NCBI Taxonomy" id="34168"/>
    <lineage>
        <taxon>Eukaryota</taxon>
        <taxon>Viridiplantae</taxon>
        <taxon>Streptophyta</taxon>
        <taxon>Embryophyta</taxon>
        <taxon>Tracheophyta</taxon>
        <taxon>Lycopodiopsida</taxon>
        <taxon>Lycopodiales</taxon>
        <taxon>Lycopodiaceae</taxon>
        <taxon>Lycopodioideae</taxon>
        <taxon>Diphasiastrum</taxon>
    </lineage>
</organism>
<name>A0ACC2EAA6_DIPCM</name>
<reference evidence="2" key="1">
    <citation type="journal article" date="2024" name="Proc. Natl. Acad. Sci. U.S.A.">
        <title>Extraordinary preservation of gene collinearity over three hundred million years revealed in homosporous lycophytes.</title>
        <authorList>
            <person name="Li C."/>
            <person name="Wickell D."/>
            <person name="Kuo L.Y."/>
            <person name="Chen X."/>
            <person name="Nie B."/>
            <person name="Liao X."/>
            <person name="Peng D."/>
            <person name="Ji J."/>
            <person name="Jenkins J."/>
            <person name="Williams M."/>
            <person name="Shu S."/>
            <person name="Plott C."/>
            <person name="Barry K."/>
            <person name="Rajasekar S."/>
            <person name="Grimwood J."/>
            <person name="Han X."/>
            <person name="Sun S."/>
            <person name="Hou Z."/>
            <person name="He W."/>
            <person name="Dai G."/>
            <person name="Sun C."/>
            <person name="Schmutz J."/>
            <person name="Leebens-Mack J.H."/>
            <person name="Li F.W."/>
            <person name="Wang L."/>
        </authorList>
    </citation>
    <scope>NUCLEOTIDE SEQUENCE [LARGE SCALE GENOMIC DNA]</scope>
    <source>
        <strain evidence="2">cv. PW_Plant_1</strain>
    </source>
</reference>
<dbReference type="Proteomes" id="UP001162992">
    <property type="component" value="Chromosome 3"/>
</dbReference>
<evidence type="ECO:0000313" key="2">
    <source>
        <dbReference type="Proteomes" id="UP001162992"/>
    </source>
</evidence>
<comment type="caution">
    <text evidence="1">The sequence shown here is derived from an EMBL/GenBank/DDBJ whole genome shotgun (WGS) entry which is preliminary data.</text>
</comment>
<evidence type="ECO:0000313" key="1">
    <source>
        <dbReference type="EMBL" id="KAJ7563431.1"/>
    </source>
</evidence>
<gene>
    <name evidence="1" type="ORF">O6H91_03G109900</name>
</gene>